<dbReference type="GO" id="GO:0106339">
    <property type="term" value="F:tRNA (cytidine(32)-2'-O)-methyltransferase activity"/>
    <property type="evidence" value="ECO:0007669"/>
    <property type="project" value="RHEA"/>
</dbReference>
<protein>
    <recommendedName>
        <fullName evidence="5">tRNA (cytidine/uridine-2'-O-)-methyltransferase TrmJ</fullName>
        <ecNumber evidence="5">2.1.1.200</ecNumber>
    </recommendedName>
    <alternativeName>
        <fullName evidence="5">tRNA (cytidine(32)/uridine(32)-2'-O)-methyltransferase</fullName>
    </alternativeName>
    <alternativeName>
        <fullName evidence="5">tRNA Cm32/Um32 methyltransferase</fullName>
    </alternativeName>
</protein>
<dbReference type="CDD" id="cd18093">
    <property type="entry name" value="SpoU-like_TrmJ"/>
    <property type="match status" value="1"/>
</dbReference>
<name>A0A2H9U0T0_9GAMM</name>
<dbReference type="InterPro" id="IPR001537">
    <property type="entry name" value="SpoU_MeTrfase"/>
</dbReference>
<dbReference type="GO" id="GO:0003723">
    <property type="term" value="F:RNA binding"/>
    <property type="evidence" value="ECO:0007669"/>
    <property type="project" value="InterPro"/>
</dbReference>
<dbReference type="AlphaFoldDB" id="A0A2H9U0T0"/>
<dbReference type="NCBIfam" id="TIGR00050">
    <property type="entry name" value="rRNA_methyl_1"/>
    <property type="match status" value="1"/>
</dbReference>
<keyword evidence="4 5" id="KW-0949">S-adenosyl-L-methionine</keyword>
<evidence type="ECO:0000256" key="5">
    <source>
        <dbReference type="RuleBase" id="RU362024"/>
    </source>
</evidence>
<comment type="subunit">
    <text evidence="5">Homodimer.</text>
</comment>
<sequence length="235" mass="25974">MKLYFVLVAPARAANVGAAARAMKTMGFDAMRLVASRVHQEEEANWVAHGAQEILSHAEAFDSLPEALADMDLVIATTARQRGRYQHYLTPAEIRAQILAKPSLNNVAIVFGCEESGLSNEQLAQVDLISYLPLKVSYPSLNLGQAIMLYAYELSPLLDTPTATDSEAVAENFDTVGQVRVLKQKTAEILGEIGVSQDEKLHQWVMDRVPMLPQRDLNMLHLLCKDLVRRFGGKV</sequence>
<dbReference type="EC" id="2.1.1.200" evidence="5"/>
<evidence type="ECO:0000256" key="3">
    <source>
        <dbReference type="ARBA" id="ARBA00022679"/>
    </source>
</evidence>
<dbReference type="PIRSF" id="PIRSF004808">
    <property type="entry name" value="LasT"/>
    <property type="match status" value="1"/>
</dbReference>
<evidence type="ECO:0000313" key="7">
    <source>
        <dbReference type="EMBL" id="PJG57655.1"/>
    </source>
</evidence>
<keyword evidence="8" id="KW-1185">Reference proteome</keyword>
<dbReference type="GO" id="GO:0160206">
    <property type="term" value="F:tRNA (cytidine(32)/uridine(32)-2'-O)-methyltransferase activity"/>
    <property type="evidence" value="ECO:0007669"/>
    <property type="project" value="UniProtKB-EC"/>
</dbReference>
<dbReference type="InterPro" id="IPR029028">
    <property type="entry name" value="Alpha/beta_knot_MTases"/>
</dbReference>
<proteinExistence type="inferred from homology"/>
<dbReference type="Gene3D" id="3.40.1280.10">
    <property type="match status" value="1"/>
</dbReference>
<accession>A0A2H9U0T0</accession>
<gene>
    <name evidence="5" type="primary">trmJ</name>
    <name evidence="7" type="ORF">CUC53_16840</name>
</gene>
<dbReference type="NCBIfam" id="NF007752">
    <property type="entry name" value="PRK10433.1"/>
    <property type="match status" value="1"/>
</dbReference>
<dbReference type="GO" id="GO:0005829">
    <property type="term" value="C:cytosol"/>
    <property type="evidence" value="ECO:0007669"/>
    <property type="project" value="TreeGrafter"/>
</dbReference>
<keyword evidence="5" id="KW-0819">tRNA processing</keyword>
<dbReference type="Proteomes" id="UP000235861">
    <property type="component" value="Unassembled WGS sequence"/>
</dbReference>
<reference evidence="7 8" key="1">
    <citation type="submission" date="2017-11" db="EMBL/GenBank/DDBJ databases">
        <title>Draft genome sequence of environmental isolate Aeromonas cavernicola sp. nov. MDC 2508.</title>
        <authorList>
            <person name="Colston S.M."/>
            <person name="Navarro A."/>
            <person name="Martinez-Murcia A.J."/>
            <person name="Graf J."/>
        </authorList>
    </citation>
    <scope>NUCLEOTIDE SEQUENCE [LARGE SCALE GENOMIC DNA]</scope>
    <source>
        <strain evidence="7 8">MDC 2508</strain>
    </source>
</reference>
<keyword evidence="3 7" id="KW-0808">Transferase</keyword>
<comment type="similarity">
    <text evidence="1">Belongs to the class IV-like SAM-binding methyltransferase superfamily. RNA methyltransferase TrmH family.</text>
</comment>
<organism evidence="7 8">
    <name type="scientific">Aeromonas cavernicola</name>
    <dbReference type="NCBI Taxonomy" id="1006623"/>
    <lineage>
        <taxon>Bacteria</taxon>
        <taxon>Pseudomonadati</taxon>
        <taxon>Pseudomonadota</taxon>
        <taxon>Gammaproteobacteria</taxon>
        <taxon>Aeromonadales</taxon>
        <taxon>Aeromonadaceae</taxon>
        <taxon>Aeromonas</taxon>
    </lineage>
</organism>
<comment type="function">
    <text evidence="5">Catalyzes the formation of 2'O-methylated cytidine (Cm32) or 2'O-methylated uridine (Um32) at position 32 in tRNA.</text>
</comment>
<dbReference type="PANTHER" id="PTHR42786">
    <property type="entry name" value="TRNA/RRNA METHYLTRANSFERASE"/>
    <property type="match status" value="1"/>
</dbReference>
<dbReference type="RefSeq" id="WP_100295197.1">
    <property type="nucleotide sequence ID" value="NZ_PGGC01000186.1"/>
</dbReference>
<dbReference type="InterPro" id="IPR029026">
    <property type="entry name" value="tRNA_m1G_MTases_N"/>
</dbReference>
<dbReference type="EMBL" id="PGGC01000186">
    <property type="protein sequence ID" value="PJG57655.1"/>
    <property type="molecule type" value="Genomic_DNA"/>
</dbReference>
<dbReference type="PANTHER" id="PTHR42786:SF1">
    <property type="entry name" value="TRNA (CYTIDINE_URIDINE-2'-O-)-METHYLTRANSFERASE TRMJ"/>
    <property type="match status" value="1"/>
</dbReference>
<keyword evidence="2 5" id="KW-0489">Methyltransferase</keyword>
<dbReference type="SUPFAM" id="SSF75217">
    <property type="entry name" value="alpha/beta knot"/>
    <property type="match status" value="1"/>
</dbReference>
<evidence type="ECO:0000313" key="8">
    <source>
        <dbReference type="Proteomes" id="UP000235861"/>
    </source>
</evidence>
<comment type="catalytic activity">
    <reaction evidence="5">
        <text>cytidine(32) in tRNA + S-adenosyl-L-methionine = 2'-O-methylcytidine(32) in tRNA + S-adenosyl-L-homocysteine + H(+)</text>
        <dbReference type="Rhea" id="RHEA:42932"/>
        <dbReference type="Rhea" id="RHEA-COMP:10288"/>
        <dbReference type="Rhea" id="RHEA-COMP:10289"/>
        <dbReference type="ChEBI" id="CHEBI:15378"/>
        <dbReference type="ChEBI" id="CHEBI:57856"/>
        <dbReference type="ChEBI" id="CHEBI:59789"/>
        <dbReference type="ChEBI" id="CHEBI:74495"/>
        <dbReference type="ChEBI" id="CHEBI:82748"/>
        <dbReference type="EC" id="2.1.1.200"/>
    </reaction>
</comment>
<comment type="subcellular location">
    <subcellularLocation>
        <location evidence="5">Cytoplasm</location>
    </subcellularLocation>
</comment>
<keyword evidence="5" id="KW-0963">Cytoplasm</keyword>
<evidence type="ECO:0000256" key="2">
    <source>
        <dbReference type="ARBA" id="ARBA00022603"/>
    </source>
</evidence>
<dbReference type="Pfam" id="PF00588">
    <property type="entry name" value="SpoU_methylase"/>
    <property type="match status" value="1"/>
</dbReference>
<comment type="catalytic activity">
    <reaction evidence="5">
        <text>uridine(32) in tRNA + S-adenosyl-L-methionine = 2'-O-methyluridine(32) in tRNA + S-adenosyl-L-homocysteine + H(+)</text>
        <dbReference type="Rhea" id="RHEA:42936"/>
        <dbReference type="Rhea" id="RHEA-COMP:10107"/>
        <dbReference type="Rhea" id="RHEA-COMP:10290"/>
        <dbReference type="ChEBI" id="CHEBI:15378"/>
        <dbReference type="ChEBI" id="CHEBI:57856"/>
        <dbReference type="ChEBI" id="CHEBI:59789"/>
        <dbReference type="ChEBI" id="CHEBI:65315"/>
        <dbReference type="ChEBI" id="CHEBI:74478"/>
        <dbReference type="EC" id="2.1.1.200"/>
    </reaction>
</comment>
<evidence type="ECO:0000256" key="1">
    <source>
        <dbReference type="ARBA" id="ARBA00007228"/>
    </source>
</evidence>
<dbReference type="OrthoDB" id="9806346at2"/>
<dbReference type="InterPro" id="IPR004384">
    <property type="entry name" value="RNA_MeTrfase_TrmJ/LasT"/>
</dbReference>
<dbReference type="GO" id="GO:0002128">
    <property type="term" value="P:tRNA nucleoside ribose methylation"/>
    <property type="evidence" value="ECO:0007669"/>
    <property type="project" value="TreeGrafter"/>
</dbReference>
<evidence type="ECO:0000256" key="4">
    <source>
        <dbReference type="ARBA" id="ARBA00022691"/>
    </source>
</evidence>
<comment type="caution">
    <text evidence="7">The sequence shown here is derived from an EMBL/GenBank/DDBJ whole genome shotgun (WGS) entry which is preliminary data.</text>
</comment>
<evidence type="ECO:0000259" key="6">
    <source>
        <dbReference type="Pfam" id="PF00588"/>
    </source>
</evidence>
<feature type="domain" description="tRNA/rRNA methyltransferase SpoU type" evidence="6">
    <location>
        <begin position="3"/>
        <end position="152"/>
    </location>
</feature>